<evidence type="ECO:0000313" key="2">
    <source>
        <dbReference type="EMBL" id="PJF47372.1"/>
    </source>
</evidence>
<sequence>MPNDIQFYDNPNGRPFDKLPTRPPSDARITDYRVMPWPDGTRVTVEMGLTPFKEFPSIDVSILTEDGEVLRCTSLVGAMERRPAPTMWLPRGVPKGTPLVALIEVLGDEAPLQTVRVAFTVAGPIIKQAVAL</sequence>
<protein>
    <submittedName>
        <fullName evidence="2">Uncharacterized protein</fullName>
    </submittedName>
</protein>
<gene>
    <name evidence="2" type="ORF">CUN48_08990</name>
</gene>
<proteinExistence type="predicted"/>
<dbReference type="Proteomes" id="UP000230790">
    <property type="component" value="Unassembled WGS sequence"/>
</dbReference>
<evidence type="ECO:0000313" key="3">
    <source>
        <dbReference type="Proteomes" id="UP000230790"/>
    </source>
</evidence>
<dbReference type="AlphaFoldDB" id="A0A2M8QC57"/>
<accession>A0A2M8QC57</accession>
<dbReference type="EMBL" id="PGTN01000052">
    <property type="protein sequence ID" value="PJF47372.1"/>
    <property type="molecule type" value="Genomic_DNA"/>
</dbReference>
<reference evidence="2 3" key="1">
    <citation type="submission" date="2017-11" db="EMBL/GenBank/DDBJ databases">
        <title>Evolution of Phototrophy in the Chloroflexi Phylum Driven by Horizontal Gene Transfer.</title>
        <authorList>
            <person name="Ward L.M."/>
            <person name="Hemp J."/>
            <person name="Shih P.M."/>
            <person name="Mcglynn S.E."/>
            <person name="Fischer W."/>
        </authorList>
    </citation>
    <scope>NUCLEOTIDE SEQUENCE [LARGE SCALE GENOMIC DNA]</scope>
    <source>
        <strain evidence="2">JP3_7</strain>
    </source>
</reference>
<feature type="region of interest" description="Disordered" evidence="1">
    <location>
        <begin position="1"/>
        <end position="32"/>
    </location>
</feature>
<comment type="caution">
    <text evidence="2">The sequence shown here is derived from an EMBL/GenBank/DDBJ whole genome shotgun (WGS) entry which is preliminary data.</text>
</comment>
<organism evidence="2 3">
    <name type="scientific">Candidatus Thermofonsia Clade 3 bacterium</name>
    <dbReference type="NCBI Taxonomy" id="2364212"/>
    <lineage>
        <taxon>Bacteria</taxon>
        <taxon>Bacillati</taxon>
        <taxon>Chloroflexota</taxon>
        <taxon>Candidatus Thermofontia</taxon>
        <taxon>Candidatus Thermofonsia Clade 3</taxon>
    </lineage>
</organism>
<name>A0A2M8QC57_9CHLR</name>
<evidence type="ECO:0000256" key="1">
    <source>
        <dbReference type="SAM" id="MobiDB-lite"/>
    </source>
</evidence>